<dbReference type="GO" id="GO:0000139">
    <property type="term" value="C:Golgi membrane"/>
    <property type="evidence" value="ECO:0007669"/>
    <property type="project" value="TreeGrafter"/>
</dbReference>
<dbReference type="AlphaFoldDB" id="A0A183ACI7"/>
<evidence type="ECO:0000256" key="8">
    <source>
        <dbReference type="SAM" id="MobiDB-lite"/>
    </source>
</evidence>
<gene>
    <name evidence="11" type="ORF">ECPE_LOCUS4672</name>
</gene>
<dbReference type="GO" id="GO:0006886">
    <property type="term" value="P:intracellular protein transport"/>
    <property type="evidence" value="ECO:0007669"/>
    <property type="project" value="TreeGrafter"/>
</dbReference>
<proteinExistence type="inferred from homology"/>
<dbReference type="Proteomes" id="UP000272942">
    <property type="component" value="Unassembled WGS sequence"/>
</dbReference>
<dbReference type="Pfam" id="PF05739">
    <property type="entry name" value="SNARE"/>
    <property type="match status" value="1"/>
</dbReference>
<keyword evidence="6" id="KW-0175">Coiled coil</keyword>
<organism evidence="13">
    <name type="scientific">Echinostoma caproni</name>
    <dbReference type="NCBI Taxonomy" id="27848"/>
    <lineage>
        <taxon>Eukaryota</taxon>
        <taxon>Metazoa</taxon>
        <taxon>Spiralia</taxon>
        <taxon>Lophotrochozoa</taxon>
        <taxon>Platyhelminthes</taxon>
        <taxon>Trematoda</taxon>
        <taxon>Digenea</taxon>
        <taxon>Plagiorchiida</taxon>
        <taxon>Echinostomata</taxon>
        <taxon>Echinostomatoidea</taxon>
        <taxon>Echinostomatidae</taxon>
        <taxon>Echinostoma</taxon>
    </lineage>
</organism>
<dbReference type="PANTHER" id="PTHR19957">
    <property type="entry name" value="SYNTAXIN"/>
    <property type="match status" value="1"/>
</dbReference>
<name>A0A183ACI7_9TREM</name>
<feature type="region of interest" description="Disordered" evidence="8">
    <location>
        <begin position="1"/>
        <end position="29"/>
    </location>
</feature>
<evidence type="ECO:0000259" key="10">
    <source>
        <dbReference type="PROSITE" id="PS50192"/>
    </source>
</evidence>
<evidence type="ECO:0000313" key="11">
    <source>
        <dbReference type="EMBL" id="VDP73317.1"/>
    </source>
</evidence>
<dbReference type="SUPFAM" id="SSF47661">
    <property type="entry name" value="t-snare proteins"/>
    <property type="match status" value="1"/>
</dbReference>
<reference evidence="13" key="1">
    <citation type="submission" date="2016-06" db="UniProtKB">
        <authorList>
            <consortium name="WormBaseParasite"/>
        </authorList>
    </citation>
    <scope>IDENTIFICATION</scope>
</reference>
<dbReference type="InterPro" id="IPR000727">
    <property type="entry name" value="T_SNARE_dom"/>
</dbReference>
<evidence type="ECO:0000256" key="7">
    <source>
        <dbReference type="ARBA" id="ARBA00023136"/>
    </source>
</evidence>
<dbReference type="PANTHER" id="PTHR19957:SF3">
    <property type="entry name" value="SYNTAXIN-5"/>
    <property type="match status" value="1"/>
</dbReference>
<dbReference type="GO" id="GO:0006906">
    <property type="term" value="P:vesicle fusion"/>
    <property type="evidence" value="ECO:0007669"/>
    <property type="project" value="TreeGrafter"/>
</dbReference>
<accession>A0A183ACI7</accession>
<dbReference type="OrthoDB" id="6277994at2759"/>
<sequence>MADSIGPKDDERARHREAMNGSEDSGGSLTKLDAIPETKLMQQLSLVDQTETYLASRADTMRSIEHTIVELGEIFQQLATMVHEQDESIRRIDTNVEDAATSIEAGHSELVRYLRSVSSNRWLMVKVFGVLLIFFIIFVVFFV</sequence>
<evidence type="ECO:0000256" key="3">
    <source>
        <dbReference type="ARBA" id="ARBA00022448"/>
    </source>
</evidence>
<evidence type="ECO:0000256" key="5">
    <source>
        <dbReference type="ARBA" id="ARBA00022989"/>
    </source>
</evidence>
<comment type="subcellular location">
    <subcellularLocation>
        <location evidence="1">Membrane</location>
        <topology evidence="1">Single-pass type IV membrane protein</topology>
    </subcellularLocation>
</comment>
<dbReference type="GO" id="GO:0048278">
    <property type="term" value="P:vesicle docking"/>
    <property type="evidence" value="ECO:0007669"/>
    <property type="project" value="TreeGrafter"/>
</dbReference>
<evidence type="ECO:0000313" key="13">
    <source>
        <dbReference type="WBParaSite" id="ECPE_0000468401-mRNA-1"/>
    </source>
</evidence>
<keyword evidence="7 9" id="KW-0472">Membrane</keyword>
<dbReference type="SMART" id="SM00397">
    <property type="entry name" value="t_SNARE"/>
    <property type="match status" value="1"/>
</dbReference>
<dbReference type="GO" id="GO:0006888">
    <property type="term" value="P:endoplasmic reticulum to Golgi vesicle-mediated transport"/>
    <property type="evidence" value="ECO:0007669"/>
    <property type="project" value="TreeGrafter"/>
</dbReference>
<dbReference type="Gene3D" id="1.20.5.110">
    <property type="match status" value="1"/>
</dbReference>
<evidence type="ECO:0000256" key="2">
    <source>
        <dbReference type="ARBA" id="ARBA00009063"/>
    </source>
</evidence>
<feature type="domain" description="T-SNARE coiled-coil homology" evidence="10">
    <location>
        <begin position="51"/>
        <end position="113"/>
    </location>
</feature>
<dbReference type="GO" id="GO:0031201">
    <property type="term" value="C:SNARE complex"/>
    <property type="evidence" value="ECO:0007669"/>
    <property type="project" value="TreeGrafter"/>
</dbReference>
<dbReference type="InterPro" id="IPR045242">
    <property type="entry name" value="Syntaxin"/>
</dbReference>
<dbReference type="GO" id="GO:0000149">
    <property type="term" value="F:SNARE binding"/>
    <property type="evidence" value="ECO:0007669"/>
    <property type="project" value="TreeGrafter"/>
</dbReference>
<evidence type="ECO:0000256" key="1">
    <source>
        <dbReference type="ARBA" id="ARBA00004211"/>
    </source>
</evidence>
<reference evidence="11 12" key="2">
    <citation type="submission" date="2018-11" db="EMBL/GenBank/DDBJ databases">
        <authorList>
            <consortium name="Pathogen Informatics"/>
        </authorList>
    </citation>
    <scope>NUCLEOTIDE SEQUENCE [LARGE SCALE GENOMIC DNA]</scope>
    <source>
        <strain evidence="11 12">Egypt</strain>
    </source>
</reference>
<keyword evidence="4 9" id="KW-0812">Transmembrane</keyword>
<evidence type="ECO:0000256" key="6">
    <source>
        <dbReference type="ARBA" id="ARBA00023054"/>
    </source>
</evidence>
<keyword evidence="12" id="KW-1185">Reference proteome</keyword>
<dbReference type="CDD" id="cd15844">
    <property type="entry name" value="SNARE_syntaxin5"/>
    <property type="match status" value="1"/>
</dbReference>
<keyword evidence="3" id="KW-0813">Transport</keyword>
<evidence type="ECO:0000256" key="9">
    <source>
        <dbReference type="SAM" id="Phobius"/>
    </source>
</evidence>
<evidence type="ECO:0000313" key="12">
    <source>
        <dbReference type="Proteomes" id="UP000272942"/>
    </source>
</evidence>
<dbReference type="WBParaSite" id="ECPE_0000468401-mRNA-1">
    <property type="protein sequence ID" value="ECPE_0000468401-mRNA-1"/>
    <property type="gene ID" value="ECPE_0000468401"/>
</dbReference>
<dbReference type="InterPro" id="IPR010989">
    <property type="entry name" value="SNARE"/>
</dbReference>
<feature type="transmembrane region" description="Helical" evidence="9">
    <location>
        <begin position="122"/>
        <end position="142"/>
    </location>
</feature>
<evidence type="ECO:0000256" key="4">
    <source>
        <dbReference type="ARBA" id="ARBA00022692"/>
    </source>
</evidence>
<comment type="similarity">
    <text evidence="2">Belongs to the syntaxin family.</text>
</comment>
<keyword evidence="5 9" id="KW-1133">Transmembrane helix</keyword>
<feature type="compositionally biased region" description="Basic and acidic residues" evidence="8">
    <location>
        <begin position="1"/>
        <end position="18"/>
    </location>
</feature>
<dbReference type="PROSITE" id="PS50192">
    <property type="entry name" value="T_SNARE"/>
    <property type="match status" value="1"/>
</dbReference>
<dbReference type="EMBL" id="UZAN01041527">
    <property type="protein sequence ID" value="VDP73317.1"/>
    <property type="molecule type" value="Genomic_DNA"/>
</dbReference>
<dbReference type="GO" id="GO:0005484">
    <property type="term" value="F:SNAP receptor activity"/>
    <property type="evidence" value="ECO:0007669"/>
    <property type="project" value="TreeGrafter"/>
</dbReference>
<protein>
    <submittedName>
        <fullName evidence="13">t-SNARE coiled-coil homology domain-containing protein</fullName>
    </submittedName>
</protein>